<sequence>MTILTMVNYEWFEEWKDTRVRKRGDDYFNYKMRFAKCIFDWACKHFPKLRDK</sequence>
<dbReference type="AlphaFoldDB" id="A0ABD0Q1X7"/>
<evidence type="ECO:0000313" key="7">
    <source>
        <dbReference type="Proteomes" id="UP001529510"/>
    </source>
</evidence>
<reference evidence="6 7" key="1">
    <citation type="submission" date="2024-05" db="EMBL/GenBank/DDBJ databases">
        <title>Genome sequencing and assembly of Indian major carp, Cirrhinus mrigala (Hamilton, 1822).</title>
        <authorList>
            <person name="Mohindra V."/>
            <person name="Chowdhury L.M."/>
            <person name="Lal K."/>
            <person name="Jena J.K."/>
        </authorList>
    </citation>
    <scope>NUCLEOTIDE SEQUENCE [LARGE SCALE GENOMIC DNA]</scope>
    <source>
        <strain evidence="6">CM1030</strain>
        <tissue evidence="6">Blood</tissue>
    </source>
</reference>
<dbReference type="Proteomes" id="UP001529510">
    <property type="component" value="Unassembled WGS sequence"/>
</dbReference>
<protein>
    <submittedName>
        <fullName evidence="6">Uncharacterized protein</fullName>
    </submittedName>
</protein>
<feature type="non-terminal residue" evidence="6">
    <location>
        <position position="52"/>
    </location>
</feature>
<dbReference type="PANTHER" id="PTHR46091">
    <property type="entry name" value="BLR7054 PROTEIN"/>
    <property type="match status" value="1"/>
</dbReference>
<organism evidence="6 7">
    <name type="scientific">Cirrhinus mrigala</name>
    <name type="common">Mrigala</name>
    <dbReference type="NCBI Taxonomy" id="683832"/>
    <lineage>
        <taxon>Eukaryota</taxon>
        <taxon>Metazoa</taxon>
        <taxon>Chordata</taxon>
        <taxon>Craniata</taxon>
        <taxon>Vertebrata</taxon>
        <taxon>Euteleostomi</taxon>
        <taxon>Actinopterygii</taxon>
        <taxon>Neopterygii</taxon>
        <taxon>Teleostei</taxon>
        <taxon>Ostariophysi</taxon>
        <taxon>Cypriniformes</taxon>
        <taxon>Cyprinidae</taxon>
        <taxon>Labeoninae</taxon>
        <taxon>Labeonini</taxon>
        <taxon>Cirrhinus</taxon>
    </lineage>
</organism>
<evidence type="ECO:0000313" key="6">
    <source>
        <dbReference type="EMBL" id="KAL0180298.1"/>
    </source>
</evidence>
<accession>A0ABD0Q1X7</accession>
<proteinExistence type="predicted"/>
<evidence type="ECO:0000256" key="3">
    <source>
        <dbReference type="ARBA" id="ARBA00022827"/>
    </source>
</evidence>
<gene>
    <name evidence="6" type="ORF">M9458_025740</name>
</gene>
<keyword evidence="2" id="KW-0732">Signal</keyword>
<dbReference type="InterPro" id="IPR052206">
    <property type="entry name" value="Retinol_saturase"/>
</dbReference>
<keyword evidence="4" id="KW-0521">NADP</keyword>
<evidence type="ECO:0000256" key="5">
    <source>
        <dbReference type="ARBA" id="ARBA00023027"/>
    </source>
</evidence>
<dbReference type="PANTHER" id="PTHR46091:SF2">
    <property type="entry name" value="AMINE OXIDASE DOMAIN-CONTAINING PROTEIN"/>
    <property type="match status" value="1"/>
</dbReference>
<keyword evidence="1" id="KW-0285">Flavoprotein</keyword>
<keyword evidence="7" id="KW-1185">Reference proteome</keyword>
<comment type="caution">
    <text evidence="6">The sequence shown here is derived from an EMBL/GenBank/DDBJ whole genome shotgun (WGS) entry which is preliminary data.</text>
</comment>
<evidence type="ECO:0000256" key="4">
    <source>
        <dbReference type="ARBA" id="ARBA00022857"/>
    </source>
</evidence>
<dbReference type="EMBL" id="JAMKFB020000012">
    <property type="protein sequence ID" value="KAL0180298.1"/>
    <property type="molecule type" value="Genomic_DNA"/>
</dbReference>
<keyword evidence="5" id="KW-0520">NAD</keyword>
<evidence type="ECO:0000256" key="1">
    <source>
        <dbReference type="ARBA" id="ARBA00022630"/>
    </source>
</evidence>
<evidence type="ECO:0000256" key="2">
    <source>
        <dbReference type="ARBA" id="ARBA00022729"/>
    </source>
</evidence>
<name>A0ABD0Q1X7_CIRMR</name>
<keyword evidence="3" id="KW-0274">FAD</keyword>